<dbReference type="EMBL" id="JAAGWD010000003">
    <property type="protein sequence ID" value="NEM97625.1"/>
    <property type="molecule type" value="Genomic_DNA"/>
</dbReference>
<name>A0A6B3LRE3_9BACT</name>
<evidence type="ECO:0000313" key="2">
    <source>
        <dbReference type="EMBL" id="NEM97625.1"/>
    </source>
</evidence>
<organism evidence="2 3">
    <name type="scientific">Pontibacter burrus</name>
    <dbReference type="NCBI Taxonomy" id="2704466"/>
    <lineage>
        <taxon>Bacteria</taxon>
        <taxon>Pseudomonadati</taxon>
        <taxon>Bacteroidota</taxon>
        <taxon>Cytophagia</taxon>
        <taxon>Cytophagales</taxon>
        <taxon>Hymenobacteraceae</taxon>
        <taxon>Pontibacter</taxon>
    </lineage>
</organism>
<feature type="compositionally biased region" description="Basic and acidic residues" evidence="1">
    <location>
        <begin position="101"/>
        <end position="111"/>
    </location>
</feature>
<sequence>MSSNNRNVSEDPNSRKGQGVSGLGKGTQTQGVAGGADNTRGENKPSREGNSGGAKAGKNTPNNNSPQGSNQNPTTTSRGADSTDKEFRNNQPNASTLKGHKSNENLGNEKE</sequence>
<dbReference type="RefSeq" id="WP_163914189.1">
    <property type="nucleotide sequence ID" value="NZ_JAAGWD010000003.1"/>
</dbReference>
<evidence type="ECO:0000313" key="3">
    <source>
        <dbReference type="Proteomes" id="UP000474777"/>
    </source>
</evidence>
<accession>A0A6B3LRE3</accession>
<keyword evidence="3" id="KW-1185">Reference proteome</keyword>
<feature type="region of interest" description="Disordered" evidence="1">
    <location>
        <begin position="1"/>
        <end position="111"/>
    </location>
</feature>
<dbReference type="AlphaFoldDB" id="A0A6B3LRE3"/>
<reference evidence="2 3" key="1">
    <citation type="submission" date="2020-02" db="EMBL/GenBank/DDBJ databases">
        <authorList>
            <person name="Kim M.K."/>
        </authorList>
    </citation>
    <scope>NUCLEOTIDE SEQUENCE [LARGE SCALE GENOMIC DNA]</scope>
    <source>
        <strain evidence="2 3">BT327</strain>
    </source>
</reference>
<feature type="compositionally biased region" description="Low complexity" evidence="1">
    <location>
        <begin position="59"/>
        <end position="74"/>
    </location>
</feature>
<dbReference type="Proteomes" id="UP000474777">
    <property type="component" value="Unassembled WGS sequence"/>
</dbReference>
<evidence type="ECO:0000256" key="1">
    <source>
        <dbReference type="SAM" id="MobiDB-lite"/>
    </source>
</evidence>
<gene>
    <name evidence="2" type="ORF">GXP69_07955</name>
</gene>
<protein>
    <submittedName>
        <fullName evidence="2">Uncharacterized protein</fullName>
    </submittedName>
</protein>
<comment type="caution">
    <text evidence="2">The sequence shown here is derived from an EMBL/GenBank/DDBJ whole genome shotgun (WGS) entry which is preliminary data.</text>
</comment>
<proteinExistence type="predicted"/>